<name>A0A7I8V8C8_9ANNE</name>
<organism evidence="1 2">
    <name type="scientific">Dimorphilus gyrociliatus</name>
    <dbReference type="NCBI Taxonomy" id="2664684"/>
    <lineage>
        <taxon>Eukaryota</taxon>
        <taxon>Metazoa</taxon>
        <taxon>Spiralia</taxon>
        <taxon>Lophotrochozoa</taxon>
        <taxon>Annelida</taxon>
        <taxon>Polychaeta</taxon>
        <taxon>Polychaeta incertae sedis</taxon>
        <taxon>Dinophilidae</taxon>
        <taxon>Dimorphilus</taxon>
    </lineage>
</organism>
<dbReference type="Pfam" id="PF14800">
    <property type="entry name" value="DUF4481"/>
    <property type="match status" value="1"/>
</dbReference>
<keyword evidence="2" id="KW-1185">Reference proteome</keyword>
<dbReference type="InterPro" id="IPR004245">
    <property type="entry name" value="DUF229"/>
</dbReference>
<dbReference type="Proteomes" id="UP000549394">
    <property type="component" value="Unassembled WGS sequence"/>
</dbReference>
<dbReference type="GO" id="GO:0005615">
    <property type="term" value="C:extracellular space"/>
    <property type="evidence" value="ECO:0007669"/>
    <property type="project" value="TreeGrafter"/>
</dbReference>
<reference evidence="1 2" key="1">
    <citation type="submission" date="2020-08" db="EMBL/GenBank/DDBJ databases">
        <authorList>
            <person name="Hejnol A."/>
        </authorList>
    </citation>
    <scope>NUCLEOTIDE SEQUENCE [LARGE SCALE GENOMIC DNA]</scope>
</reference>
<comment type="caution">
    <text evidence="1">The sequence shown here is derived from an EMBL/GenBank/DDBJ whole genome shotgun (WGS) entry which is preliminary data.</text>
</comment>
<dbReference type="PANTHER" id="PTHR10974:SF1">
    <property type="entry name" value="FI08016P-RELATED"/>
    <property type="match status" value="1"/>
</dbReference>
<dbReference type="PANTHER" id="PTHR10974">
    <property type="entry name" value="FI08016P-RELATED"/>
    <property type="match status" value="1"/>
</dbReference>
<accession>A0A7I8V8C8</accession>
<dbReference type="AlphaFoldDB" id="A0A7I8V8C8"/>
<protein>
    <submittedName>
        <fullName evidence="1">DgyrCDS831</fullName>
    </submittedName>
</protein>
<dbReference type="InterPro" id="IPR028054">
    <property type="entry name" value="DUF4481"/>
</dbReference>
<dbReference type="EMBL" id="CAJFCJ010000001">
    <property type="protein sequence ID" value="CAD5111528.1"/>
    <property type="molecule type" value="Genomic_DNA"/>
</dbReference>
<evidence type="ECO:0000313" key="1">
    <source>
        <dbReference type="EMBL" id="CAD5111528.1"/>
    </source>
</evidence>
<dbReference type="Pfam" id="PF02995">
    <property type="entry name" value="DUF229"/>
    <property type="match status" value="2"/>
</dbReference>
<evidence type="ECO:0000313" key="2">
    <source>
        <dbReference type="Proteomes" id="UP000549394"/>
    </source>
</evidence>
<proteinExistence type="predicted"/>
<dbReference type="OrthoDB" id="6074963at2759"/>
<sequence>MGVSGLTKRKFKRDTYRHLGKVNSITMKHDILVCIENLGLTDWNKYYEYLEETLLSSKELTEISQDGSCHVIQMSERQPIMSNTKRQSDAERLILNHSAEYLNMLITRKLEKVTLERHIKSFPCLCQYIEIKVFKRWRCGWKTESDLQENESKYEFEREVHLLQEKRIKASKERHKTKLDEMKCYLPVFTRNILSPTNKTPAINSCQELFKPLVFLKASFQSGSQECKLSVFEFQPADKYTKKPIMTLTKKNYTDSFKELKSDIFEIECDKQNKDESKNHPKDTRMEENVPKSHIFINVQPKNISTKAKNFNILLLTLESLSRDEFVRNFIQTFSYLRSKRLKSQLLYGYQASVDVLDTVLPLLTGYSTKKAMEFVGKNQASLADSLPFIWNIFEQQNYVTLFAEDNEKKTVFEEKLNGFEESPVNHYMKPFWSIHDNIASECRHNHIFQYIQDMFEMYPIVQPKFAAALIKAETNMRNVDDSLPITMEDEVGKRSPLLLVKPPKDYFTNQSRSINNLQENSEVLVSPYDVHATLYDIAEPFKHSTDNSAVSLFHKIPLRSCKDIKISEEHCSCIRYGKETEKGLSNKFQQIIVDEINEKLKEYTDICSMHSTNRVIKSTQLILNKMAQNLDSEYHEIEIETNPHKAQYNSIVEFNKKLSKISLINDIVRINSKRNQANCVIEKDRSLRPFCVCKPKRDP</sequence>
<gene>
    <name evidence="1" type="ORF">DGYR_LOCUS815</name>
</gene>